<gene>
    <name evidence="1" type="ORF">GCM10023321_39720</name>
</gene>
<dbReference type="RefSeq" id="WP_185060203.1">
    <property type="nucleotide sequence ID" value="NZ_BAABJP010000018.1"/>
</dbReference>
<sequence>MPTELQLRLRELHDHYAYEVNSLIGEGREAEIDALVAGYPDEAARLIAEFEAAATTSV</sequence>
<dbReference type="Proteomes" id="UP001428817">
    <property type="component" value="Unassembled WGS sequence"/>
</dbReference>
<accession>A0ABP9QAM3</accession>
<evidence type="ECO:0000313" key="2">
    <source>
        <dbReference type="Proteomes" id="UP001428817"/>
    </source>
</evidence>
<name>A0ABP9QAM3_9PSEU</name>
<evidence type="ECO:0000313" key="1">
    <source>
        <dbReference type="EMBL" id="GAA5159118.1"/>
    </source>
</evidence>
<protein>
    <submittedName>
        <fullName evidence="1">Uncharacterized protein</fullName>
    </submittedName>
</protein>
<organism evidence="1 2">
    <name type="scientific">Pseudonocardia eucalypti</name>
    <dbReference type="NCBI Taxonomy" id="648755"/>
    <lineage>
        <taxon>Bacteria</taxon>
        <taxon>Bacillati</taxon>
        <taxon>Actinomycetota</taxon>
        <taxon>Actinomycetes</taxon>
        <taxon>Pseudonocardiales</taxon>
        <taxon>Pseudonocardiaceae</taxon>
        <taxon>Pseudonocardia</taxon>
    </lineage>
</organism>
<keyword evidence="2" id="KW-1185">Reference proteome</keyword>
<dbReference type="EMBL" id="BAABJP010000018">
    <property type="protein sequence ID" value="GAA5159118.1"/>
    <property type="molecule type" value="Genomic_DNA"/>
</dbReference>
<reference evidence="2" key="1">
    <citation type="journal article" date="2019" name="Int. J. Syst. Evol. Microbiol.">
        <title>The Global Catalogue of Microorganisms (GCM) 10K type strain sequencing project: providing services to taxonomists for standard genome sequencing and annotation.</title>
        <authorList>
            <consortium name="The Broad Institute Genomics Platform"/>
            <consortium name="The Broad Institute Genome Sequencing Center for Infectious Disease"/>
            <person name="Wu L."/>
            <person name="Ma J."/>
        </authorList>
    </citation>
    <scope>NUCLEOTIDE SEQUENCE [LARGE SCALE GENOMIC DNA]</scope>
    <source>
        <strain evidence="2">JCM 18303</strain>
    </source>
</reference>
<proteinExistence type="predicted"/>
<comment type="caution">
    <text evidence="1">The sequence shown here is derived from an EMBL/GenBank/DDBJ whole genome shotgun (WGS) entry which is preliminary data.</text>
</comment>